<evidence type="ECO:0000313" key="3">
    <source>
        <dbReference type="EMBL" id="VVE03264.1"/>
    </source>
</evidence>
<dbReference type="OrthoDB" id="9803803at2"/>
<dbReference type="Pfam" id="PF00795">
    <property type="entry name" value="CN_hydrolase"/>
    <property type="match status" value="1"/>
</dbReference>
<evidence type="ECO:0000313" key="4">
    <source>
        <dbReference type="Proteomes" id="UP000414233"/>
    </source>
</evidence>
<dbReference type="InterPro" id="IPR003010">
    <property type="entry name" value="C-N_Hydrolase"/>
</dbReference>
<protein>
    <submittedName>
        <fullName evidence="3">Hydrolase</fullName>
        <ecNumber evidence="3">3.5.-.-</ecNumber>
    </submittedName>
</protein>
<dbReference type="Proteomes" id="UP000414233">
    <property type="component" value="Unassembled WGS sequence"/>
</dbReference>
<dbReference type="InterPro" id="IPR036526">
    <property type="entry name" value="C-N_Hydrolase_sf"/>
</dbReference>
<keyword evidence="1 3" id="KW-0378">Hydrolase</keyword>
<feature type="domain" description="CN hydrolase" evidence="2">
    <location>
        <begin position="14"/>
        <end position="259"/>
    </location>
</feature>
<dbReference type="PANTHER" id="PTHR43674">
    <property type="entry name" value="NITRILASE C965.09-RELATED"/>
    <property type="match status" value="1"/>
</dbReference>
<reference evidence="3 4" key="1">
    <citation type="submission" date="2019-08" db="EMBL/GenBank/DDBJ databases">
        <authorList>
            <person name="Peeters C."/>
        </authorList>
    </citation>
    <scope>NUCLEOTIDE SEQUENCE [LARGE SCALE GENOMIC DNA]</scope>
    <source>
        <strain evidence="3 4">LMG 30175</strain>
    </source>
</reference>
<name>A0A5E4UUV8_9BURK</name>
<dbReference type="Gene3D" id="3.60.110.10">
    <property type="entry name" value="Carbon-nitrogen hydrolase"/>
    <property type="match status" value="1"/>
</dbReference>
<sequence>MHPMTRNEPQQNLIKVAAAQIDGAYGDVGINLARHLDYMAQARASGVCLLVFPELSLCGHSAGKDTLRLAMTADDPAIATLAQASTDLHTVFGFIEEAPAGQFYNSTATVSNGRIVGIHRKAQLATYGKLRDGQYFAAGTRLESFPLNDRWHVATPICADLWNPALVHTLACDGVTLIAASISSAREAVGEGFDNPGGWDVNLRFYALTYGVGIVMANRVGTEGMMNFWGGSRILDPFGKTVALGSETEEGLVIGELDYASIRQARFLLPTVRDARAFALRQRTSRRDLATQPD</sequence>
<organism evidence="3 4">
    <name type="scientific">Pandoraea terrae</name>
    <dbReference type="NCBI Taxonomy" id="1537710"/>
    <lineage>
        <taxon>Bacteria</taxon>
        <taxon>Pseudomonadati</taxon>
        <taxon>Pseudomonadota</taxon>
        <taxon>Betaproteobacteria</taxon>
        <taxon>Burkholderiales</taxon>
        <taxon>Burkholderiaceae</taxon>
        <taxon>Pandoraea</taxon>
    </lineage>
</organism>
<accession>A0A5E4UUV8</accession>
<dbReference type="GO" id="GO:0016811">
    <property type="term" value="F:hydrolase activity, acting on carbon-nitrogen (but not peptide) bonds, in linear amides"/>
    <property type="evidence" value="ECO:0007669"/>
    <property type="project" value="UniProtKB-ARBA"/>
</dbReference>
<dbReference type="PANTHER" id="PTHR43674:SF2">
    <property type="entry name" value="BETA-UREIDOPROPIONASE"/>
    <property type="match status" value="1"/>
</dbReference>
<gene>
    <name evidence="3" type="ORF">PTE30175_02176</name>
</gene>
<dbReference type="SUPFAM" id="SSF56317">
    <property type="entry name" value="Carbon-nitrogen hydrolase"/>
    <property type="match status" value="1"/>
</dbReference>
<dbReference type="CDD" id="cd07586">
    <property type="entry name" value="nitrilase_8"/>
    <property type="match status" value="1"/>
</dbReference>
<keyword evidence="4" id="KW-1185">Reference proteome</keyword>
<dbReference type="PROSITE" id="PS50263">
    <property type="entry name" value="CN_HYDROLASE"/>
    <property type="match status" value="1"/>
</dbReference>
<evidence type="ECO:0000259" key="2">
    <source>
        <dbReference type="PROSITE" id="PS50263"/>
    </source>
</evidence>
<dbReference type="InterPro" id="IPR050345">
    <property type="entry name" value="Aliph_Amidase/BUP"/>
</dbReference>
<dbReference type="AlphaFoldDB" id="A0A5E4UUV8"/>
<dbReference type="EMBL" id="CABPRZ010000007">
    <property type="protein sequence ID" value="VVE03264.1"/>
    <property type="molecule type" value="Genomic_DNA"/>
</dbReference>
<evidence type="ECO:0000256" key="1">
    <source>
        <dbReference type="ARBA" id="ARBA00022801"/>
    </source>
</evidence>
<dbReference type="EC" id="3.5.-.-" evidence="3"/>
<proteinExistence type="predicted"/>